<reference evidence="1" key="1">
    <citation type="submission" date="2018-02" db="EMBL/GenBank/DDBJ databases">
        <title>Rhizophora mucronata_Transcriptome.</title>
        <authorList>
            <person name="Meera S.P."/>
            <person name="Sreeshan A."/>
            <person name="Augustine A."/>
        </authorList>
    </citation>
    <scope>NUCLEOTIDE SEQUENCE</scope>
    <source>
        <tissue evidence="1">Leaf</tissue>
    </source>
</reference>
<protein>
    <submittedName>
        <fullName evidence="1">Uncharacterized protein MANES_18G120400</fullName>
    </submittedName>
</protein>
<accession>A0A2P2MHL9</accession>
<proteinExistence type="predicted"/>
<sequence>MPNLTEEDTTFGMNSIYNRSPCLNLLFGPNTRSIRIALSSIRNPSCFSDEETSFSCSLRVIQDGMWLRDILEGSTPCQWRQDNPVRKVETRHLVRGEKGNVGRSSRHCIVVIEVTLALASFCSSTNAIGTDGVSI</sequence>
<dbReference type="EMBL" id="GGEC01049198">
    <property type="protein sequence ID" value="MBX29682.1"/>
    <property type="molecule type" value="Transcribed_RNA"/>
</dbReference>
<name>A0A2P2MHL9_RHIMU</name>
<organism evidence="1">
    <name type="scientific">Rhizophora mucronata</name>
    <name type="common">Asiatic mangrove</name>
    <dbReference type="NCBI Taxonomy" id="61149"/>
    <lineage>
        <taxon>Eukaryota</taxon>
        <taxon>Viridiplantae</taxon>
        <taxon>Streptophyta</taxon>
        <taxon>Embryophyta</taxon>
        <taxon>Tracheophyta</taxon>
        <taxon>Spermatophyta</taxon>
        <taxon>Magnoliopsida</taxon>
        <taxon>eudicotyledons</taxon>
        <taxon>Gunneridae</taxon>
        <taxon>Pentapetalae</taxon>
        <taxon>rosids</taxon>
        <taxon>fabids</taxon>
        <taxon>Malpighiales</taxon>
        <taxon>Rhizophoraceae</taxon>
        <taxon>Rhizophora</taxon>
    </lineage>
</organism>
<evidence type="ECO:0000313" key="1">
    <source>
        <dbReference type="EMBL" id="MBX29682.1"/>
    </source>
</evidence>
<dbReference type="AlphaFoldDB" id="A0A2P2MHL9"/>